<proteinExistence type="inferred from homology"/>
<dbReference type="GO" id="GO:0032259">
    <property type="term" value="P:methylation"/>
    <property type="evidence" value="ECO:0007669"/>
    <property type="project" value="UniProtKB-KW"/>
</dbReference>
<dbReference type="InParanoid" id="I3EEY0"/>
<keyword evidence="2 5" id="KW-0812">Transmembrane</keyword>
<evidence type="ECO:0000313" key="6">
    <source>
        <dbReference type="EMBL" id="EIJ87777.1"/>
    </source>
</evidence>
<dbReference type="GO" id="GO:0004671">
    <property type="term" value="F:protein C-terminal S-isoprenylcysteine carboxyl O-methyltransferase activity"/>
    <property type="evidence" value="ECO:0007669"/>
    <property type="project" value="UniProtKB-EC"/>
</dbReference>
<protein>
    <recommendedName>
        <fullName evidence="5">Protein-S-isoprenylcysteine O-methyltransferase</fullName>
        <ecNumber evidence="5">2.1.1.100</ecNumber>
    </recommendedName>
</protein>
<comment type="catalytic activity">
    <reaction evidence="5">
        <text>[protein]-C-terminal S-[(2E,6E)-farnesyl]-L-cysteine + S-adenosyl-L-methionine = [protein]-C-terminal S-[(2E,6E)-farnesyl]-L-cysteine methyl ester + S-adenosyl-L-homocysteine</text>
        <dbReference type="Rhea" id="RHEA:21672"/>
        <dbReference type="Rhea" id="RHEA-COMP:12125"/>
        <dbReference type="Rhea" id="RHEA-COMP:12126"/>
        <dbReference type="ChEBI" id="CHEBI:57856"/>
        <dbReference type="ChEBI" id="CHEBI:59789"/>
        <dbReference type="ChEBI" id="CHEBI:90510"/>
        <dbReference type="ChEBI" id="CHEBI:90511"/>
        <dbReference type="EC" id="2.1.1.100"/>
    </reaction>
</comment>
<feature type="transmembrane region" description="Helical" evidence="5">
    <location>
        <begin position="30"/>
        <end position="49"/>
    </location>
</feature>
<keyword evidence="5" id="KW-0489">Methyltransferase</keyword>
<keyword evidence="5" id="KW-0256">Endoplasmic reticulum</keyword>
<evidence type="ECO:0000313" key="7">
    <source>
        <dbReference type="Proteomes" id="UP000002872"/>
    </source>
</evidence>
<evidence type="ECO:0000256" key="1">
    <source>
        <dbReference type="ARBA" id="ARBA00004141"/>
    </source>
</evidence>
<dbReference type="OMA" id="RYNTPCT"/>
<dbReference type="AlphaFoldDB" id="I3EEY0"/>
<comment type="similarity">
    <text evidence="5">Belongs to the class VI-like SAM-binding methyltransferase superfamily. Isoprenylcysteine carboxyl methyltransferase family.</text>
</comment>
<dbReference type="HOGENOM" id="CLU_1230237_0_0_1"/>
<sequence length="225" mass="25656">MNKETVLVFALGMIFYHGICSSTKEKGKKVASILALVLFFHKAVFNMHIREFLHKIGNSKSASLSGVVLFVCILAVMESIIMYAVQGFFPGTMIYIIERMGGCVVLISLLFIFSSLWILSKNDITECIFIDQGVYAYIRHPYYLGLFLLYMGICFMLVSVCSVIIAIFILKDRVIEYILEEESLLIEKHKSYIKYKERVYSGIPTRILSKIKSTDSFVSTFTLIK</sequence>
<evidence type="ECO:0000256" key="2">
    <source>
        <dbReference type="ARBA" id="ARBA00022692"/>
    </source>
</evidence>
<reference evidence="6" key="1">
    <citation type="submission" date="2011-01" db="EMBL/GenBank/DDBJ databases">
        <title>The Genome Sequence of Nematocida parisii strain ERTm3.</title>
        <authorList>
            <consortium name="The Broad Institute Genome Sequencing Platform"/>
            <consortium name="The Broad Institute Genome Sequencing Center for Infectious Disease"/>
            <person name="Cuomo C."/>
            <person name="Troemel E."/>
            <person name="Young S.K."/>
            <person name="Zeng Q."/>
            <person name="Gargeya S."/>
            <person name="Fitzgerald M."/>
            <person name="Haas B."/>
            <person name="Abouelleil A."/>
            <person name="Alvarado L."/>
            <person name="Arachchi H.M."/>
            <person name="Berlin A."/>
            <person name="Chapman S.B."/>
            <person name="Gearin G."/>
            <person name="Goldberg J."/>
            <person name="Griggs A."/>
            <person name="Gujja S."/>
            <person name="Hansen M."/>
            <person name="Heiman D."/>
            <person name="Howarth C."/>
            <person name="Larimer J."/>
            <person name="Lui A."/>
            <person name="MacDonald P.J.P."/>
            <person name="McCowen C."/>
            <person name="Montmayeur A."/>
            <person name="Murphy C."/>
            <person name="Neiman D."/>
            <person name="Pearson M."/>
            <person name="Priest M."/>
            <person name="Roberts A."/>
            <person name="Saif S."/>
            <person name="Shea T."/>
            <person name="Sisk P."/>
            <person name="Stolte C."/>
            <person name="Sykes S."/>
            <person name="Wortman J."/>
            <person name="Nusbaum C."/>
            <person name="Birren B."/>
        </authorList>
    </citation>
    <scope>NUCLEOTIDE SEQUENCE</scope>
    <source>
        <strain evidence="6">ERTm3</strain>
    </source>
</reference>
<dbReference type="Pfam" id="PF04140">
    <property type="entry name" value="ICMT"/>
    <property type="match status" value="1"/>
</dbReference>
<name>I3EEY0_NEMP3</name>
<dbReference type="EMBL" id="GL870880">
    <property type="protein sequence ID" value="EIJ87777.1"/>
    <property type="molecule type" value="Genomic_DNA"/>
</dbReference>
<keyword evidence="3 5" id="KW-1133">Transmembrane helix</keyword>
<keyword evidence="4 5" id="KW-0472">Membrane</keyword>
<comment type="subcellular location">
    <subcellularLocation>
        <location evidence="5">Endoplasmic reticulum membrane</location>
        <topology evidence="5">Multi-pass membrane protein</topology>
    </subcellularLocation>
    <subcellularLocation>
        <location evidence="1">Membrane</location>
        <topology evidence="1">Multi-pass membrane protein</topology>
    </subcellularLocation>
</comment>
<dbReference type="PANTHER" id="PTHR12714">
    <property type="entry name" value="PROTEIN-S ISOPRENYLCYSTEINE O-METHYLTRANSFERASE"/>
    <property type="match status" value="1"/>
</dbReference>
<gene>
    <name evidence="6" type="ORF">NEQG_01849</name>
</gene>
<keyword evidence="5" id="KW-0808">Transferase</keyword>
<evidence type="ECO:0000256" key="5">
    <source>
        <dbReference type="RuleBase" id="RU362022"/>
    </source>
</evidence>
<dbReference type="EC" id="2.1.1.100" evidence="5"/>
<keyword evidence="7" id="KW-1185">Reference proteome</keyword>
<keyword evidence="5" id="KW-0949">S-adenosyl-L-methionine</keyword>
<dbReference type="GO" id="GO:0005789">
    <property type="term" value="C:endoplasmic reticulum membrane"/>
    <property type="evidence" value="ECO:0007669"/>
    <property type="project" value="UniProtKB-SubCell"/>
</dbReference>
<dbReference type="PANTHER" id="PTHR12714:SF9">
    <property type="entry name" value="PROTEIN-S-ISOPRENYLCYSTEINE O-METHYLTRANSFERASE"/>
    <property type="match status" value="1"/>
</dbReference>
<accession>I3EEY0</accession>
<dbReference type="Proteomes" id="UP000002872">
    <property type="component" value="Unassembled WGS sequence"/>
</dbReference>
<dbReference type="STRING" id="935791.I3EEY0"/>
<organism evidence="6 7">
    <name type="scientific">Nematocida parisii (strain ERTm3)</name>
    <name type="common">Nematode killer fungus</name>
    <dbReference type="NCBI Taxonomy" id="935791"/>
    <lineage>
        <taxon>Eukaryota</taxon>
        <taxon>Fungi</taxon>
        <taxon>Fungi incertae sedis</taxon>
        <taxon>Microsporidia</taxon>
        <taxon>Nematocida</taxon>
    </lineage>
</organism>
<feature type="transmembrane region" description="Helical" evidence="5">
    <location>
        <begin position="61"/>
        <end position="85"/>
    </location>
</feature>
<dbReference type="VEuPathDB" id="MicrosporidiaDB:NEQG_01849"/>
<evidence type="ECO:0000256" key="4">
    <source>
        <dbReference type="ARBA" id="ARBA00023136"/>
    </source>
</evidence>
<dbReference type="OrthoDB" id="422086at2759"/>
<feature type="transmembrane region" description="Helical" evidence="5">
    <location>
        <begin position="147"/>
        <end position="170"/>
    </location>
</feature>
<evidence type="ECO:0000256" key="3">
    <source>
        <dbReference type="ARBA" id="ARBA00022989"/>
    </source>
</evidence>
<feature type="transmembrane region" description="Helical" evidence="5">
    <location>
        <begin position="97"/>
        <end position="119"/>
    </location>
</feature>
<dbReference type="InterPro" id="IPR007269">
    <property type="entry name" value="ICMT_MeTrfase"/>
</dbReference>
<feature type="transmembrane region" description="Helical" evidence="5">
    <location>
        <begin position="6"/>
        <end position="23"/>
    </location>
</feature>
<dbReference type="Gene3D" id="1.20.120.1630">
    <property type="match status" value="1"/>
</dbReference>